<organism evidence="1 2">
    <name type="scientific">Acetonema longum DSM 6540</name>
    <dbReference type="NCBI Taxonomy" id="1009370"/>
    <lineage>
        <taxon>Bacteria</taxon>
        <taxon>Bacillati</taxon>
        <taxon>Bacillota</taxon>
        <taxon>Negativicutes</taxon>
        <taxon>Acetonemataceae</taxon>
        <taxon>Acetonema</taxon>
    </lineage>
</organism>
<dbReference type="STRING" id="1009370.ALO_06240"/>
<gene>
    <name evidence="1" type="ORF">ALO_06240</name>
</gene>
<keyword evidence="2" id="KW-1185">Reference proteome</keyword>
<dbReference type="eggNOG" id="ENOG50333ZF">
    <property type="taxonomic scope" value="Bacteria"/>
</dbReference>
<name>F7NGR0_9FIRM</name>
<dbReference type="Proteomes" id="UP000003240">
    <property type="component" value="Unassembled WGS sequence"/>
</dbReference>
<comment type="caution">
    <text evidence="1">The sequence shown here is derived from an EMBL/GenBank/DDBJ whole genome shotgun (WGS) entry which is preliminary data.</text>
</comment>
<dbReference type="EMBL" id="AFGF01000049">
    <property type="protein sequence ID" value="EGO64864.1"/>
    <property type="molecule type" value="Genomic_DNA"/>
</dbReference>
<dbReference type="RefSeq" id="WP_004093896.1">
    <property type="nucleotide sequence ID" value="NZ_AFGF01000049.1"/>
</dbReference>
<dbReference type="AlphaFoldDB" id="F7NGR0"/>
<evidence type="ECO:0000313" key="1">
    <source>
        <dbReference type="EMBL" id="EGO64864.1"/>
    </source>
</evidence>
<accession>F7NGR0</accession>
<evidence type="ECO:0008006" key="3">
    <source>
        <dbReference type="Google" id="ProtNLM"/>
    </source>
</evidence>
<protein>
    <recommendedName>
        <fullName evidence="3">DUF3892 domain-containing protein</fullName>
    </recommendedName>
</protein>
<reference evidence="1 2" key="1">
    <citation type="journal article" date="2011" name="EMBO J.">
        <title>Structural diversity of bacterial flagellar motors.</title>
        <authorList>
            <person name="Chen S."/>
            <person name="Beeby M."/>
            <person name="Murphy G.E."/>
            <person name="Leadbetter J.R."/>
            <person name="Hendrixson D.R."/>
            <person name="Briegel A."/>
            <person name="Li Z."/>
            <person name="Shi J."/>
            <person name="Tocheva E.I."/>
            <person name="Muller A."/>
            <person name="Dobro M.J."/>
            <person name="Jensen G.J."/>
        </authorList>
    </citation>
    <scope>NUCLEOTIDE SEQUENCE [LARGE SCALE GENOMIC DNA]</scope>
    <source>
        <strain evidence="1 2">DSM 6540</strain>
    </source>
</reference>
<evidence type="ECO:0000313" key="2">
    <source>
        <dbReference type="Proteomes" id="UP000003240"/>
    </source>
</evidence>
<sequence>MMKATKIKMKSGCHFSNNLVEIDEIYVADCINPGFYKKAAVYDCLVQNPRSIQVNIAPFPDLLPALSAYDEKYVRSQANDSPHDNLLKLPRE</sequence>
<proteinExistence type="predicted"/>